<organism evidence="1 2">
    <name type="scientific">Spiromyces aspiralis</name>
    <dbReference type="NCBI Taxonomy" id="68401"/>
    <lineage>
        <taxon>Eukaryota</taxon>
        <taxon>Fungi</taxon>
        <taxon>Fungi incertae sedis</taxon>
        <taxon>Zoopagomycota</taxon>
        <taxon>Kickxellomycotina</taxon>
        <taxon>Kickxellomycetes</taxon>
        <taxon>Kickxellales</taxon>
        <taxon>Kickxellaceae</taxon>
        <taxon>Spiromyces</taxon>
    </lineage>
</organism>
<protein>
    <submittedName>
        <fullName evidence="1">Uncharacterized protein</fullName>
    </submittedName>
</protein>
<dbReference type="Proteomes" id="UP001145114">
    <property type="component" value="Unassembled WGS sequence"/>
</dbReference>
<sequence length="114" mass="13608">TLLQVQLAYDDYAKHHGELTEKEKERILEEVKTRRKVEIGEEQRQNATREKEWISKAYVEGWNYGEAYFTHKRAMEERDEGNKEEGDDSEEGEDLVGQITIDQDLRDYTYYGRE</sequence>
<reference evidence="1" key="1">
    <citation type="submission" date="2022-06" db="EMBL/GenBank/DDBJ databases">
        <title>Phylogenomic reconstructions and comparative analyses of Kickxellomycotina fungi.</title>
        <authorList>
            <person name="Reynolds N.K."/>
            <person name="Stajich J.E."/>
            <person name="Barry K."/>
            <person name="Grigoriev I.V."/>
            <person name="Crous P."/>
            <person name="Smith M.E."/>
        </authorList>
    </citation>
    <scope>NUCLEOTIDE SEQUENCE</scope>
    <source>
        <strain evidence="1">RSA 2271</strain>
    </source>
</reference>
<dbReference type="EMBL" id="JAMZIH010005270">
    <property type="protein sequence ID" value="KAJ1675518.1"/>
    <property type="molecule type" value="Genomic_DNA"/>
</dbReference>
<comment type="caution">
    <text evidence="1">The sequence shown here is derived from an EMBL/GenBank/DDBJ whole genome shotgun (WGS) entry which is preliminary data.</text>
</comment>
<evidence type="ECO:0000313" key="2">
    <source>
        <dbReference type="Proteomes" id="UP001145114"/>
    </source>
</evidence>
<evidence type="ECO:0000313" key="1">
    <source>
        <dbReference type="EMBL" id="KAJ1675518.1"/>
    </source>
</evidence>
<name>A0ACC1HK51_9FUNG</name>
<feature type="non-terminal residue" evidence="1">
    <location>
        <position position="1"/>
    </location>
</feature>
<proteinExistence type="predicted"/>
<keyword evidence="2" id="KW-1185">Reference proteome</keyword>
<gene>
    <name evidence="1" type="ORF">EV182_001109</name>
</gene>
<accession>A0ACC1HK51</accession>